<comment type="caution">
    <text evidence="1">The sequence shown here is derived from an EMBL/GenBank/DDBJ whole genome shotgun (WGS) entry which is preliminary data.</text>
</comment>
<evidence type="ECO:0000313" key="1">
    <source>
        <dbReference type="EMBL" id="MDJ1168961.1"/>
    </source>
</evidence>
<gene>
    <name evidence="1" type="ORF">PMG71_05940</name>
</gene>
<dbReference type="RefSeq" id="WP_283752725.1">
    <property type="nucleotide sequence ID" value="NZ_JAQOSP010000041.1"/>
</dbReference>
<reference evidence="1 2" key="1">
    <citation type="submission" date="2023-01" db="EMBL/GenBank/DDBJ databases">
        <title>Novel diversity within Roseofilum (Cyanobacteria; Desertifilaceae) from marine benthic mats with descriptions of four novel species.</title>
        <authorList>
            <person name="Wang Y."/>
            <person name="Berthold D.E."/>
            <person name="Hu J."/>
            <person name="Lefler F.W."/>
            <person name="Laughinghouse H.D. IV."/>
        </authorList>
    </citation>
    <scope>NUCLEOTIDE SEQUENCE [LARGE SCALE GENOMIC DNA]</scope>
    <source>
        <strain evidence="1 2">BLCC-M154</strain>
    </source>
</reference>
<dbReference type="EMBL" id="JAQOSP010000041">
    <property type="protein sequence ID" value="MDJ1168961.1"/>
    <property type="molecule type" value="Genomic_DNA"/>
</dbReference>
<name>A0ABT7APZ7_9CYAN</name>
<keyword evidence="2" id="KW-1185">Reference proteome</keyword>
<accession>A0ABT7APZ7</accession>
<organism evidence="1 2">
    <name type="scientific">Roseofilum acuticapitatum BLCC-M154</name>
    <dbReference type="NCBI Taxonomy" id="3022444"/>
    <lineage>
        <taxon>Bacteria</taxon>
        <taxon>Bacillati</taxon>
        <taxon>Cyanobacteriota</taxon>
        <taxon>Cyanophyceae</taxon>
        <taxon>Desertifilales</taxon>
        <taxon>Desertifilaceae</taxon>
        <taxon>Roseofilum</taxon>
        <taxon>Roseofilum acuticapitatum</taxon>
    </lineage>
</organism>
<sequence length="81" mass="8834">MSASETVMHQMFANLVAEYHPFANYLGYQEGENGFIIIYDGGNGRQAMVVDTHGNIVQDTTLGTTRTLGLLALGAWLLGDR</sequence>
<proteinExistence type="predicted"/>
<evidence type="ECO:0000313" key="2">
    <source>
        <dbReference type="Proteomes" id="UP001235303"/>
    </source>
</evidence>
<dbReference type="Proteomes" id="UP001235303">
    <property type="component" value="Unassembled WGS sequence"/>
</dbReference>
<protein>
    <submittedName>
        <fullName evidence="1">Uncharacterized protein</fullName>
    </submittedName>
</protein>